<dbReference type="GO" id="GO:0046872">
    <property type="term" value="F:metal ion binding"/>
    <property type="evidence" value="ECO:0007669"/>
    <property type="project" value="UniProtKB-KW"/>
</dbReference>
<evidence type="ECO:0000256" key="2">
    <source>
        <dbReference type="ARBA" id="ARBA00001964"/>
    </source>
</evidence>
<evidence type="ECO:0000256" key="4">
    <source>
        <dbReference type="ARBA" id="ARBA00022679"/>
    </source>
</evidence>
<keyword evidence="5" id="KW-0479">Metal-binding</keyword>
<sequence length="562" mass="58404">MLRALWAGVLKYDAADPAWPDRDRLVLADPAAPFASAHMLTGLGHTAPAYDPLLACDPGGMVTPVGPSRLPPGLGLGTAVGLAAAERLLAARFGRSLVDHRTWVLVGPDDLASGPGQEALDLAARLHLSRLVVVLTANGPAPMERLARQAQATGWAVRHVRPGDAGALPAALSFALRGRRPTLILCPADEASSAAGADPADYESDAAHWQAADARSAPARRAWLRRLAQHPLRDEHDRAAGRRRSDDAHEVVGTLRKAIAATTPAPSPAAAARDVLDGLMTATPELVLVRGGRPGDAEWPPPEAHRGRAVDCGACTAGLGAVLLGLALHGGLVPVAQVSAETCDSLRPALRIAARRQLPITCFMTEDAHGTASDGLLASLRAVSNLLVLRPGDAVEAAECCDIALRRTDGPTAVFLGTDAVAALPRPEAAQPVARGGYLVEAADGEPEATLIATGTDLAVARAAQAELAAEGIAVAVAALPCWELFAVQDDAYRQTVLGTAPRIGIERGARLGWERWIGEDGAFIDPTAGPGTQPGQSFGISCATVIETVRMRVMKARCTRS</sequence>
<dbReference type="GO" id="GO:0006098">
    <property type="term" value="P:pentose-phosphate shunt"/>
    <property type="evidence" value="ECO:0007669"/>
    <property type="project" value="TreeGrafter"/>
</dbReference>
<name>A0A0D6P2X0_9PROT</name>
<comment type="caution">
    <text evidence="10">The sequence shown here is derived from an EMBL/GenBank/DDBJ whole genome shotgun (WGS) entry which is preliminary data.</text>
</comment>
<comment type="cofactor">
    <cofactor evidence="2">
        <name>thiamine diphosphate</name>
        <dbReference type="ChEBI" id="CHEBI:58937"/>
    </cofactor>
</comment>
<evidence type="ECO:0000256" key="7">
    <source>
        <dbReference type="ARBA" id="ARBA00023052"/>
    </source>
</evidence>
<evidence type="ECO:0000256" key="5">
    <source>
        <dbReference type="ARBA" id="ARBA00022723"/>
    </source>
</evidence>
<evidence type="ECO:0000259" key="9">
    <source>
        <dbReference type="SMART" id="SM00861"/>
    </source>
</evidence>
<dbReference type="InterPro" id="IPR055152">
    <property type="entry name" value="Transketolase-like_C_2"/>
</dbReference>
<evidence type="ECO:0000256" key="6">
    <source>
        <dbReference type="ARBA" id="ARBA00022842"/>
    </source>
</evidence>
<keyword evidence="11" id="KW-1185">Reference proteome</keyword>
<comment type="catalytic activity">
    <reaction evidence="8">
        <text>D-sedoheptulose 7-phosphate + D-glyceraldehyde 3-phosphate = aldehydo-D-ribose 5-phosphate + D-xylulose 5-phosphate</text>
        <dbReference type="Rhea" id="RHEA:10508"/>
        <dbReference type="ChEBI" id="CHEBI:57483"/>
        <dbReference type="ChEBI" id="CHEBI:57737"/>
        <dbReference type="ChEBI" id="CHEBI:58273"/>
        <dbReference type="ChEBI" id="CHEBI:59776"/>
        <dbReference type="EC" id="2.2.1.1"/>
    </reaction>
</comment>
<evidence type="ECO:0000256" key="8">
    <source>
        <dbReference type="ARBA" id="ARBA00049473"/>
    </source>
</evidence>
<dbReference type="EMBL" id="BANB01000045">
    <property type="protein sequence ID" value="GAN76022.1"/>
    <property type="molecule type" value="Genomic_DNA"/>
</dbReference>
<evidence type="ECO:0000256" key="3">
    <source>
        <dbReference type="ARBA" id="ARBA00007131"/>
    </source>
</evidence>
<keyword evidence="7" id="KW-0786">Thiamine pyrophosphate</keyword>
<dbReference type="SMART" id="SM00861">
    <property type="entry name" value="Transket_pyr"/>
    <property type="match status" value="1"/>
</dbReference>
<dbReference type="GO" id="GO:0005829">
    <property type="term" value="C:cytosol"/>
    <property type="evidence" value="ECO:0007669"/>
    <property type="project" value="TreeGrafter"/>
</dbReference>
<accession>A0A0D6P2X0</accession>
<keyword evidence="4" id="KW-0808">Transferase</keyword>
<protein>
    <submittedName>
        <fullName evidence="10">Transketolase</fullName>
    </submittedName>
</protein>
<dbReference type="PANTHER" id="PTHR43522">
    <property type="entry name" value="TRANSKETOLASE"/>
    <property type="match status" value="1"/>
</dbReference>
<feature type="domain" description="Transketolase-like pyrimidine-binding" evidence="9">
    <location>
        <begin position="266"/>
        <end position="423"/>
    </location>
</feature>
<dbReference type="Gene3D" id="3.40.50.970">
    <property type="match status" value="2"/>
</dbReference>
<keyword evidence="6" id="KW-0460">Magnesium</keyword>
<dbReference type="GO" id="GO:0004802">
    <property type="term" value="F:transketolase activity"/>
    <property type="evidence" value="ECO:0007669"/>
    <property type="project" value="UniProtKB-EC"/>
</dbReference>
<reference evidence="10 11" key="1">
    <citation type="submission" date="2012-11" db="EMBL/GenBank/DDBJ databases">
        <title>Whole genome sequence of Acidisphaera rubrifaciens HS-AP3.</title>
        <authorList>
            <person name="Azuma Y."/>
            <person name="Higashiura N."/>
            <person name="Hirakawa H."/>
            <person name="Matsushita K."/>
        </authorList>
    </citation>
    <scope>NUCLEOTIDE SEQUENCE [LARGE SCALE GENOMIC DNA]</scope>
    <source>
        <strain evidence="10 11">HS-AP3</strain>
    </source>
</reference>
<dbReference type="InterPro" id="IPR009014">
    <property type="entry name" value="Transketo_C/PFOR_II"/>
</dbReference>
<dbReference type="Proteomes" id="UP000032680">
    <property type="component" value="Unassembled WGS sequence"/>
</dbReference>
<evidence type="ECO:0000313" key="10">
    <source>
        <dbReference type="EMBL" id="GAN76022.1"/>
    </source>
</evidence>
<dbReference type="Pfam" id="PF00456">
    <property type="entry name" value="Transketolase_N"/>
    <property type="match status" value="1"/>
</dbReference>
<comment type="cofactor">
    <cofactor evidence="1">
        <name>Mg(2+)</name>
        <dbReference type="ChEBI" id="CHEBI:18420"/>
    </cofactor>
</comment>
<dbReference type="SUPFAM" id="SSF52922">
    <property type="entry name" value="TK C-terminal domain-like"/>
    <property type="match status" value="1"/>
</dbReference>
<evidence type="ECO:0000313" key="11">
    <source>
        <dbReference type="Proteomes" id="UP000032680"/>
    </source>
</evidence>
<dbReference type="InterPro" id="IPR005474">
    <property type="entry name" value="Transketolase_N"/>
</dbReference>
<dbReference type="Pfam" id="PF22613">
    <property type="entry name" value="Transketolase_C_1"/>
    <property type="match status" value="1"/>
</dbReference>
<dbReference type="Gene3D" id="3.40.50.920">
    <property type="match status" value="1"/>
</dbReference>
<organism evidence="10 11">
    <name type="scientific">Acidisphaera rubrifaciens HS-AP3</name>
    <dbReference type="NCBI Taxonomy" id="1231350"/>
    <lineage>
        <taxon>Bacteria</taxon>
        <taxon>Pseudomonadati</taxon>
        <taxon>Pseudomonadota</taxon>
        <taxon>Alphaproteobacteria</taxon>
        <taxon>Acetobacterales</taxon>
        <taxon>Acetobacteraceae</taxon>
        <taxon>Acidisphaera</taxon>
    </lineage>
</organism>
<dbReference type="InterPro" id="IPR033247">
    <property type="entry name" value="Transketolase_fam"/>
</dbReference>
<gene>
    <name evidence="10" type="ORF">Asru_0045_13</name>
</gene>
<dbReference type="PANTHER" id="PTHR43522:SF2">
    <property type="entry name" value="TRANSKETOLASE 1-RELATED"/>
    <property type="match status" value="1"/>
</dbReference>
<dbReference type="AlphaFoldDB" id="A0A0D6P2X0"/>
<proteinExistence type="inferred from homology"/>
<evidence type="ECO:0000256" key="1">
    <source>
        <dbReference type="ARBA" id="ARBA00001946"/>
    </source>
</evidence>
<dbReference type="InterPro" id="IPR029061">
    <property type="entry name" value="THDP-binding"/>
</dbReference>
<dbReference type="Pfam" id="PF02779">
    <property type="entry name" value="Transket_pyr"/>
    <property type="match status" value="1"/>
</dbReference>
<dbReference type="InterPro" id="IPR005475">
    <property type="entry name" value="Transketolase-like_Pyr-bd"/>
</dbReference>
<comment type="similarity">
    <text evidence="3">Belongs to the transketolase family.</text>
</comment>
<dbReference type="SUPFAM" id="SSF52518">
    <property type="entry name" value="Thiamin diphosphate-binding fold (THDP-binding)"/>
    <property type="match status" value="2"/>
</dbReference>